<organism evidence="15 16">
    <name type="scientific">Phytophthora fragariaefolia</name>
    <dbReference type="NCBI Taxonomy" id="1490495"/>
    <lineage>
        <taxon>Eukaryota</taxon>
        <taxon>Sar</taxon>
        <taxon>Stramenopiles</taxon>
        <taxon>Oomycota</taxon>
        <taxon>Peronosporomycetes</taxon>
        <taxon>Peronosporales</taxon>
        <taxon>Peronosporaceae</taxon>
        <taxon>Phytophthora</taxon>
    </lineage>
</organism>
<evidence type="ECO:0000256" key="1">
    <source>
        <dbReference type="ARBA" id="ARBA00000807"/>
    </source>
</evidence>
<dbReference type="EC" id="3.1.3.-" evidence="13"/>
<dbReference type="FunFam" id="3.40.50.10880:FF:000002">
    <property type="entry name" value="Acidic residue methyltransferase 1"/>
    <property type="match status" value="1"/>
</dbReference>
<dbReference type="Pfam" id="PF01937">
    <property type="entry name" value="ARMT1-like_dom"/>
    <property type="match status" value="1"/>
</dbReference>
<protein>
    <recommendedName>
        <fullName evidence="13">Sugar phosphate phosphatase</fullName>
        <ecNumber evidence="13">3.1.3.-</ecNumber>
    </recommendedName>
</protein>
<comment type="domain">
    <text evidence="13">Subfamily III proteins have a conserved RTxK motif about 40-50 residues from the C-terminus; the threonine may be replaced by serine or cysteine.</text>
</comment>
<comment type="function">
    <text evidence="11">Metal-dependent phosphatase that shows phosphatase activity against several substrates, including fructose-1-phosphate and fructose-6-phosphate. Its preference for fructose-1-phosphate, a strong glycating agent that causes DNA damage rather than a canonical yeast metabolite, suggests a damage-control function in hexose phosphate metabolism. Has also been shown to have O-methyltransferase activity that methylates glutamate residues of target proteins to form gamma-glutamyl methyl ester residues. Possibly methylates PCNA, suggesting it is involved in the DNA damage response.</text>
</comment>
<keyword evidence="5" id="KW-0489">Methyltransferase</keyword>
<dbReference type="PANTHER" id="PTHR12260">
    <property type="entry name" value="DAMAGE-CONTROL PHOSPHATASE ARMT1"/>
    <property type="match status" value="1"/>
</dbReference>
<dbReference type="GO" id="GO:0005634">
    <property type="term" value="C:nucleus"/>
    <property type="evidence" value="ECO:0007669"/>
    <property type="project" value="TreeGrafter"/>
</dbReference>
<evidence type="ECO:0000256" key="8">
    <source>
        <dbReference type="ARBA" id="ARBA00022723"/>
    </source>
</evidence>
<evidence type="ECO:0000256" key="10">
    <source>
        <dbReference type="ARBA" id="ARBA00023211"/>
    </source>
</evidence>
<name>A0A9W6Y3V4_9STRA</name>
<dbReference type="InterPro" id="IPR002791">
    <property type="entry name" value="ARMT1-like_metal-bd"/>
</dbReference>
<dbReference type="Proteomes" id="UP001165121">
    <property type="component" value="Unassembled WGS sequence"/>
</dbReference>
<dbReference type="GO" id="GO:0032259">
    <property type="term" value="P:methylation"/>
    <property type="evidence" value="ECO:0007669"/>
    <property type="project" value="UniProtKB-KW"/>
</dbReference>
<proteinExistence type="inferred from homology"/>
<comment type="similarity">
    <text evidence="3 13">Belongs to the damage-control phosphatase family. Sugar phosphate phosphatase III subfamily.</text>
</comment>
<dbReference type="PANTHER" id="PTHR12260:SF6">
    <property type="entry name" value="DAMAGE-CONTROL PHOSPHATASE ARMT1"/>
    <property type="match status" value="1"/>
</dbReference>
<evidence type="ECO:0000259" key="14">
    <source>
        <dbReference type="Pfam" id="PF01937"/>
    </source>
</evidence>
<feature type="domain" description="Damage-control phosphatase ARMT1-like metal-binding" evidence="14">
    <location>
        <begin position="47"/>
        <end position="215"/>
    </location>
</feature>
<evidence type="ECO:0000256" key="4">
    <source>
        <dbReference type="ARBA" id="ARBA00022596"/>
    </source>
</evidence>
<dbReference type="AlphaFoldDB" id="A0A9W6Y3V4"/>
<evidence type="ECO:0000256" key="5">
    <source>
        <dbReference type="ARBA" id="ARBA00022603"/>
    </source>
</evidence>
<keyword evidence="10 13" id="KW-0464">Manganese</keyword>
<dbReference type="EMBL" id="BSXT01002945">
    <property type="protein sequence ID" value="GMF51752.1"/>
    <property type="molecule type" value="Genomic_DNA"/>
</dbReference>
<evidence type="ECO:0000256" key="12">
    <source>
        <dbReference type="ARBA" id="ARBA00048809"/>
    </source>
</evidence>
<dbReference type="SUPFAM" id="SSF111321">
    <property type="entry name" value="AF1104-like"/>
    <property type="match status" value="1"/>
</dbReference>
<comment type="catalytic activity">
    <reaction evidence="12 13">
        <text>beta-D-fructose 6-phosphate = dihydroxyacetone + D-glyceraldehyde 3-phosphate</text>
        <dbReference type="Rhea" id="RHEA:28002"/>
        <dbReference type="ChEBI" id="CHEBI:16016"/>
        <dbReference type="ChEBI" id="CHEBI:57634"/>
        <dbReference type="ChEBI" id="CHEBI:59776"/>
    </reaction>
</comment>
<keyword evidence="6" id="KW-0808">Transferase</keyword>
<evidence type="ECO:0000256" key="9">
    <source>
        <dbReference type="ARBA" id="ARBA00022801"/>
    </source>
</evidence>
<comment type="caution">
    <text evidence="15">The sequence shown here is derived from an EMBL/GenBank/DDBJ whole genome shotgun (WGS) entry which is preliminary data.</text>
</comment>
<dbReference type="OrthoDB" id="123137at2759"/>
<gene>
    <name evidence="15" type="ORF">Pfra01_002102300</name>
</gene>
<dbReference type="GO" id="GO:0006974">
    <property type="term" value="P:DNA damage response"/>
    <property type="evidence" value="ECO:0007669"/>
    <property type="project" value="TreeGrafter"/>
</dbReference>
<reference evidence="15" key="1">
    <citation type="submission" date="2023-04" db="EMBL/GenBank/DDBJ databases">
        <title>Phytophthora fragariaefolia NBRC 109709.</title>
        <authorList>
            <person name="Ichikawa N."/>
            <person name="Sato H."/>
            <person name="Tonouchi N."/>
        </authorList>
    </citation>
    <scope>NUCLEOTIDE SEQUENCE</scope>
    <source>
        <strain evidence="15">NBRC 109709</strain>
    </source>
</reference>
<dbReference type="Gene3D" id="3.40.50.10880">
    <property type="entry name" value="Uncharacterised protein PF01937, DUF89, domain 3"/>
    <property type="match status" value="1"/>
</dbReference>
<keyword evidence="8 13" id="KW-0479">Metal-binding</keyword>
<keyword evidence="4" id="KW-0533">Nickel</keyword>
<dbReference type="GO" id="GO:0016791">
    <property type="term" value="F:phosphatase activity"/>
    <property type="evidence" value="ECO:0007669"/>
    <property type="project" value="TreeGrafter"/>
</dbReference>
<keyword evidence="9 13" id="KW-0378">Hydrolase</keyword>
<evidence type="ECO:0000256" key="11">
    <source>
        <dbReference type="ARBA" id="ARBA00045980"/>
    </source>
</evidence>
<dbReference type="InterPro" id="IPR039763">
    <property type="entry name" value="ARMT1"/>
</dbReference>
<evidence type="ECO:0000313" key="15">
    <source>
        <dbReference type="EMBL" id="GMF51752.1"/>
    </source>
</evidence>
<keyword evidence="16" id="KW-1185">Reference proteome</keyword>
<keyword evidence="7" id="KW-0949">S-adenosyl-L-methionine</keyword>
<accession>A0A9W6Y3V4</accession>
<evidence type="ECO:0000256" key="2">
    <source>
        <dbReference type="ARBA" id="ARBA00001326"/>
    </source>
</evidence>
<evidence type="ECO:0000256" key="6">
    <source>
        <dbReference type="ARBA" id="ARBA00022679"/>
    </source>
</evidence>
<dbReference type="GO" id="GO:0008168">
    <property type="term" value="F:methyltransferase activity"/>
    <property type="evidence" value="ECO:0007669"/>
    <property type="project" value="UniProtKB-KW"/>
</dbReference>
<comment type="cofactor">
    <cofactor evidence="13">
        <name>Mn(2+)</name>
        <dbReference type="ChEBI" id="CHEBI:29035"/>
    </cofactor>
    <cofactor evidence="13">
        <name>Ni(2+)</name>
        <dbReference type="ChEBI" id="CHEBI:49786"/>
    </cofactor>
</comment>
<dbReference type="InterPro" id="IPR036075">
    <property type="entry name" value="ARMT-1-like_metal-bd_sf"/>
</dbReference>
<evidence type="ECO:0000256" key="7">
    <source>
        <dbReference type="ARBA" id="ARBA00022691"/>
    </source>
</evidence>
<dbReference type="GO" id="GO:0046872">
    <property type="term" value="F:metal ion binding"/>
    <property type="evidence" value="ECO:0007669"/>
    <property type="project" value="UniProtKB-UniRule"/>
</dbReference>
<evidence type="ECO:0000313" key="16">
    <source>
        <dbReference type="Proteomes" id="UP001165121"/>
    </source>
</evidence>
<comment type="catalytic activity">
    <reaction evidence="1">
        <text>L-glutamyl-[protein] + S-adenosyl-L-methionine = [protein]-L-glutamate 5-O-methyl ester + S-adenosyl-L-homocysteine</text>
        <dbReference type="Rhea" id="RHEA:24452"/>
        <dbReference type="Rhea" id="RHEA-COMP:10208"/>
        <dbReference type="Rhea" id="RHEA-COMP:10311"/>
        <dbReference type="ChEBI" id="CHEBI:29973"/>
        <dbReference type="ChEBI" id="CHEBI:57856"/>
        <dbReference type="ChEBI" id="CHEBI:59789"/>
        <dbReference type="ChEBI" id="CHEBI:82795"/>
    </reaction>
</comment>
<comment type="catalytic activity">
    <reaction evidence="2 13">
        <text>beta-D-fructose 1-phosphate + H2O = D-fructose + phosphate</text>
        <dbReference type="Rhea" id="RHEA:35603"/>
        <dbReference type="ChEBI" id="CHEBI:15377"/>
        <dbReference type="ChEBI" id="CHEBI:37721"/>
        <dbReference type="ChEBI" id="CHEBI:43474"/>
        <dbReference type="ChEBI" id="CHEBI:138881"/>
    </reaction>
</comment>
<sequence>MSCSATRRKSILTVYDVLWTLLQTTVDIADLDNVITFSGHKDREIGDAKSLGVQYINDNSGTELLLDLALADHLLGHGWCGKVTLNVKVNPMYVSDAMPAIVHEHIAEMQRETRTPEVQALGKRLAGYVQSEQLVVRPDLFWNRYTYYWEMPTELQTRLAREATLVIIKGDLNYRRLLGDRLWPPSTPVEGAVPYFPAPFVSFRTLKSNPVVGIPDSIVAKLEKEDPNWRFNGKRGTIQSVLTPVPLSA</sequence>
<evidence type="ECO:0000256" key="13">
    <source>
        <dbReference type="RuleBase" id="RU367030"/>
    </source>
</evidence>
<evidence type="ECO:0000256" key="3">
    <source>
        <dbReference type="ARBA" id="ARBA00009519"/>
    </source>
</evidence>